<name>A0A1R0GTR6_9FUNG</name>
<feature type="non-terminal residue" evidence="2">
    <location>
        <position position="51"/>
    </location>
</feature>
<keyword evidence="3" id="KW-1185">Reference proteome</keyword>
<protein>
    <submittedName>
        <fullName evidence="2">SH3 domain-containing protein</fullName>
    </submittedName>
</protein>
<dbReference type="STRING" id="133383.A0A1R0GTR6"/>
<comment type="caution">
    <text evidence="2">The sequence shown here is derived from an EMBL/GenBank/DDBJ whole genome shotgun (WGS) entry which is preliminary data.</text>
</comment>
<gene>
    <name evidence="2" type="ORF">AYI68_g5668</name>
</gene>
<reference evidence="2 3" key="1">
    <citation type="journal article" date="2016" name="Mol. Biol. Evol.">
        <title>Genome-Wide Survey of Gut Fungi (Harpellales) Reveals the First Horizontally Transferred Ubiquitin Gene from a Mosquito Host.</title>
        <authorList>
            <person name="Wang Y."/>
            <person name="White M.M."/>
            <person name="Kvist S."/>
            <person name="Moncalvo J.M."/>
        </authorList>
    </citation>
    <scope>NUCLEOTIDE SEQUENCE [LARGE SCALE GENOMIC DNA]</scope>
    <source>
        <strain evidence="2 3">ALG-7-W6</strain>
    </source>
</reference>
<dbReference type="Pfam" id="PF04366">
    <property type="entry name" value="Ysc84"/>
    <property type="match status" value="1"/>
</dbReference>
<proteinExistence type="predicted"/>
<dbReference type="EMBL" id="LSSL01003646">
    <property type="protein sequence ID" value="OLY80238.1"/>
    <property type="molecule type" value="Genomic_DNA"/>
</dbReference>
<evidence type="ECO:0000313" key="2">
    <source>
        <dbReference type="EMBL" id="OLY80238.1"/>
    </source>
</evidence>
<dbReference type="GO" id="GO:0035091">
    <property type="term" value="F:phosphatidylinositol binding"/>
    <property type="evidence" value="ECO:0007669"/>
    <property type="project" value="TreeGrafter"/>
</dbReference>
<dbReference type="OrthoDB" id="443981at2759"/>
<dbReference type="InterPro" id="IPR007461">
    <property type="entry name" value="Ysc84_actin-binding"/>
</dbReference>
<dbReference type="PANTHER" id="PTHR15629">
    <property type="entry name" value="SH3YL1 PROTEIN"/>
    <property type="match status" value="1"/>
</dbReference>
<sequence>MGFGGQIGGEITDFVMILNTTDAVKSFSHGGNLTLGANIAVAAGPVGRSAE</sequence>
<dbReference type="InterPro" id="IPR051702">
    <property type="entry name" value="SH3_domain_YSC84-like"/>
</dbReference>
<dbReference type="AlphaFoldDB" id="A0A1R0GTR6"/>
<organism evidence="2 3">
    <name type="scientific">Smittium mucronatum</name>
    <dbReference type="NCBI Taxonomy" id="133383"/>
    <lineage>
        <taxon>Eukaryota</taxon>
        <taxon>Fungi</taxon>
        <taxon>Fungi incertae sedis</taxon>
        <taxon>Zoopagomycota</taxon>
        <taxon>Kickxellomycotina</taxon>
        <taxon>Harpellomycetes</taxon>
        <taxon>Harpellales</taxon>
        <taxon>Legeriomycetaceae</taxon>
        <taxon>Smittium</taxon>
    </lineage>
</organism>
<accession>A0A1R0GTR6</accession>
<evidence type="ECO:0000259" key="1">
    <source>
        <dbReference type="Pfam" id="PF04366"/>
    </source>
</evidence>
<feature type="domain" description="Ysc84 actin-binding" evidence="1">
    <location>
        <begin position="1"/>
        <end position="51"/>
    </location>
</feature>
<dbReference type="PANTHER" id="PTHR15629:SF2">
    <property type="entry name" value="SH3 DOMAIN-CONTAINING YSC84-LIKE PROTEIN 1"/>
    <property type="match status" value="1"/>
</dbReference>
<dbReference type="Proteomes" id="UP000187455">
    <property type="component" value="Unassembled WGS sequence"/>
</dbReference>
<evidence type="ECO:0000313" key="3">
    <source>
        <dbReference type="Proteomes" id="UP000187455"/>
    </source>
</evidence>